<sequence precursor="true">MLAVACAGTAAAQPVESAAAAGAAAAAPADLGANVKVFDPSMPIAQIQQQVDAITAQQVNDEMGTNRYALLFKPGTYGTPGNPLSIQVGYYTEVAGLGQNPTDVVINGRIDVYNRCLTDYAPRQPYCVALNNFWRSLSNLTVNVAGGTTDCRRTAMFWAASQSSPMRRVNINGPLSLMDYCTDQPQWASGGYIADSKIPAQVVNGSQQQYYVRNSTVGGWSNGVWNQVFSGVTGAPATNFGVKQADNRLGSYTNLPTTPLSREKPYLYVDSAGAYQVFVPSARANSAGVSWANGNTPGRSIPLSQFFVARPTDSVASINSALAAGQHLLLTPGVYDVATSIKVTRADTVVLGLGMATLTAVNGSVPLTVGDVAGVVVAGVMIDAGTVSSPALMTVGTENGTCAACSTGDPTTLSDVFMRVGGPHVGKTVKGLVVNSDDVLIDHTWLWRGDHGQPGSVGWDVSPGDVGLVVNGDNVTGTGLFVEHWREYNVIWNGQHGTVVFFQNELPYDPPNQQAWRSDALGYAAYKVADSVTTHELWGGGAYIYTNVDPTIHLSHAFEVPIRSGVKLHHLLTVQLLAGTIDHIVNDTGEATPYPETEPAMLIEYPTGDVPPTTTTPTTTPVTTTPTTPVTTTPVTTTPTTPTTPPVTTTPTTPTTPTGPSGTGPTNLRITTTDDSATLTWDGDPSATYEILRGEAGVRIATSTGNTFTDRGLARSVPYVYSVRGPGGVTRQITVIPGSTPVTTPPTTPPTTSPTTAPTTATTAPTGAAPRNLRSIGTTSSTITLGWDGDPNATYEVLRGEAGERIATVKGTSFTDIGLLPRTPYVYSVRGAGQTTPQVTLRIP</sequence>
<dbReference type="InterPro" id="IPR059186">
    <property type="entry name" value="SACTE_4363"/>
</dbReference>
<keyword evidence="1" id="KW-0378">Hydrolase</keyword>
<dbReference type="Proteomes" id="UP000002218">
    <property type="component" value="Chromosome"/>
</dbReference>
<dbReference type="InterPro" id="IPR036116">
    <property type="entry name" value="FN3_sf"/>
</dbReference>
<dbReference type="PROSITE" id="PS50853">
    <property type="entry name" value="FN3"/>
    <property type="match status" value="1"/>
</dbReference>
<dbReference type="KEGG" id="nml:Namu_2395"/>
<dbReference type="SMART" id="SM00060">
    <property type="entry name" value="FN3"/>
    <property type="match status" value="2"/>
</dbReference>
<dbReference type="InterPro" id="IPR011050">
    <property type="entry name" value="Pectin_lyase_fold/virulence"/>
</dbReference>
<keyword evidence="1" id="KW-0326">Glycosidase</keyword>
<evidence type="ECO:0000256" key="1">
    <source>
        <dbReference type="ARBA" id="ARBA00023295"/>
    </source>
</evidence>
<dbReference type="GO" id="GO:0016798">
    <property type="term" value="F:hydrolase activity, acting on glycosyl bonds"/>
    <property type="evidence" value="ECO:0007669"/>
    <property type="project" value="UniProtKB-KW"/>
</dbReference>
<protein>
    <submittedName>
        <fullName evidence="5">Fibronectin type III domain protein</fullName>
    </submittedName>
</protein>
<dbReference type="InterPro" id="IPR013783">
    <property type="entry name" value="Ig-like_fold"/>
</dbReference>
<dbReference type="CDD" id="cd00063">
    <property type="entry name" value="FN3"/>
    <property type="match status" value="1"/>
</dbReference>
<dbReference type="EMBL" id="CP001737">
    <property type="protein sequence ID" value="ACV78769.1"/>
    <property type="molecule type" value="Genomic_DNA"/>
</dbReference>
<dbReference type="eggNOG" id="COG2273">
    <property type="taxonomic scope" value="Bacteria"/>
</dbReference>
<dbReference type="SUPFAM" id="SSF49265">
    <property type="entry name" value="Fibronectin type III"/>
    <property type="match status" value="2"/>
</dbReference>
<reference evidence="6" key="1">
    <citation type="submission" date="2009-09" db="EMBL/GenBank/DDBJ databases">
        <title>The complete genome of Nakamurella multipartita DSM 44233.</title>
        <authorList>
            <consortium name="US DOE Joint Genome Institute (JGI-PGF)"/>
            <person name="Lucas S."/>
            <person name="Copeland A."/>
            <person name="Lapidus A."/>
            <person name="Glavina del Rio T."/>
            <person name="Dalin E."/>
            <person name="Tice H."/>
            <person name="Bruce D."/>
            <person name="Goodwin L."/>
            <person name="Pitluck S."/>
            <person name="Kyrpides N."/>
            <person name="Mavromatis K."/>
            <person name="Ivanova N."/>
            <person name="Ovchinnikova G."/>
            <person name="Sims D."/>
            <person name="Meincke L."/>
            <person name="Brettin T."/>
            <person name="Detter J.C."/>
            <person name="Han C."/>
            <person name="Larimer F."/>
            <person name="Land M."/>
            <person name="Hauser L."/>
            <person name="Markowitz V."/>
            <person name="Cheng J.-F."/>
            <person name="Hugenholtz P."/>
            <person name="Woyke T."/>
            <person name="Wu D."/>
            <person name="Klenk H.-P."/>
            <person name="Eisen J.A."/>
        </authorList>
    </citation>
    <scope>NUCLEOTIDE SEQUENCE [LARGE SCALE GENOMIC DNA]</scope>
    <source>
        <strain evidence="6">ATCC 700099 / DSM 44233 / CIP 104796 / JCM 9543 / NBRC 105858 / Y-104</strain>
    </source>
</reference>
<evidence type="ECO:0000313" key="5">
    <source>
        <dbReference type="EMBL" id="ACV78769.1"/>
    </source>
</evidence>
<dbReference type="HOGENOM" id="CLU_013797_1_0_11"/>
<reference evidence="5 6" key="2">
    <citation type="journal article" date="2010" name="Stand. Genomic Sci.">
        <title>Complete genome sequence of Nakamurella multipartita type strain (Y-104).</title>
        <authorList>
            <person name="Tice H."/>
            <person name="Mayilraj S."/>
            <person name="Sims D."/>
            <person name="Lapidus A."/>
            <person name="Nolan M."/>
            <person name="Lucas S."/>
            <person name="Glavina Del Rio T."/>
            <person name="Copeland A."/>
            <person name="Cheng J.F."/>
            <person name="Meincke L."/>
            <person name="Bruce D."/>
            <person name="Goodwin L."/>
            <person name="Pitluck S."/>
            <person name="Ivanova N."/>
            <person name="Mavromatis K."/>
            <person name="Ovchinnikova G."/>
            <person name="Pati A."/>
            <person name="Chen A."/>
            <person name="Palaniappan K."/>
            <person name="Land M."/>
            <person name="Hauser L."/>
            <person name="Chang Y.J."/>
            <person name="Jeffries C.D."/>
            <person name="Detter J.C."/>
            <person name="Brettin T."/>
            <person name="Rohde M."/>
            <person name="Goker M."/>
            <person name="Bristow J."/>
            <person name="Eisen J.A."/>
            <person name="Markowitz V."/>
            <person name="Hugenholtz P."/>
            <person name="Kyrpides N.C."/>
            <person name="Klenk H.P."/>
            <person name="Chen F."/>
        </authorList>
    </citation>
    <scope>NUCLEOTIDE SEQUENCE [LARGE SCALE GENOMIC DNA]</scope>
    <source>
        <strain evidence="6">ATCC 700099 / DSM 44233 / CIP 104796 / JCM 9543 / NBRC 105858 / Y-104</strain>
    </source>
</reference>
<gene>
    <name evidence="5" type="ordered locus">Namu_2395</name>
</gene>
<evidence type="ECO:0000256" key="3">
    <source>
        <dbReference type="SAM" id="MobiDB-lite"/>
    </source>
</evidence>
<evidence type="ECO:0000313" key="6">
    <source>
        <dbReference type="Proteomes" id="UP000002218"/>
    </source>
</evidence>
<dbReference type="SUPFAM" id="SSF51126">
    <property type="entry name" value="Pectin lyase-like"/>
    <property type="match status" value="1"/>
</dbReference>
<keyword evidence="2" id="KW-0624">Polysaccharide degradation</keyword>
<dbReference type="InterPro" id="IPR012334">
    <property type="entry name" value="Pectin_lyas_fold"/>
</dbReference>
<dbReference type="InParanoid" id="C8X6B4"/>
<feature type="domain" description="Fibronectin type-III" evidence="4">
    <location>
        <begin position="769"/>
        <end position="844"/>
    </location>
</feature>
<dbReference type="InterPro" id="IPR003961">
    <property type="entry name" value="FN3_dom"/>
</dbReference>
<keyword evidence="2" id="KW-0119">Carbohydrate metabolism</keyword>
<dbReference type="AlphaFoldDB" id="C8X6B4"/>
<feature type="compositionally biased region" description="Low complexity" evidence="3">
    <location>
        <begin position="608"/>
        <end position="666"/>
    </location>
</feature>
<proteinExistence type="predicted"/>
<dbReference type="CAZy" id="GH55">
    <property type="family name" value="Glycoside Hydrolase Family 55"/>
</dbReference>
<feature type="region of interest" description="Disordered" evidence="3">
    <location>
        <begin position="738"/>
        <end position="784"/>
    </location>
</feature>
<accession>C8X6B4</accession>
<organism evidence="5 6">
    <name type="scientific">Nakamurella multipartita (strain ATCC 700099 / DSM 44233 / CIP 104796 / JCM 9543 / NBRC 105858 / Y-104)</name>
    <name type="common">Microsphaera multipartita</name>
    <dbReference type="NCBI Taxonomy" id="479431"/>
    <lineage>
        <taxon>Bacteria</taxon>
        <taxon>Bacillati</taxon>
        <taxon>Actinomycetota</taxon>
        <taxon>Actinomycetes</taxon>
        <taxon>Nakamurellales</taxon>
        <taxon>Nakamurellaceae</taxon>
        <taxon>Nakamurella</taxon>
    </lineage>
</organism>
<dbReference type="GO" id="GO:0000272">
    <property type="term" value="P:polysaccharide catabolic process"/>
    <property type="evidence" value="ECO:0007669"/>
    <property type="project" value="UniProtKB-KW"/>
</dbReference>
<feature type="region of interest" description="Disordered" evidence="3">
    <location>
        <begin position="608"/>
        <end position="668"/>
    </location>
</feature>
<dbReference type="Gene3D" id="2.60.40.10">
    <property type="entry name" value="Immunoglobulins"/>
    <property type="match status" value="2"/>
</dbReference>
<feature type="compositionally biased region" description="Pro residues" evidence="3">
    <location>
        <begin position="743"/>
        <end position="752"/>
    </location>
</feature>
<name>C8X6B4_NAKMY</name>
<keyword evidence="6" id="KW-1185">Reference proteome</keyword>
<evidence type="ECO:0000256" key="2">
    <source>
        <dbReference type="ARBA" id="ARBA00023326"/>
    </source>
</evidence>
<dbReference type="STRING" id="479431.Namu_2395"/>
<dbReference type="Gene3D" id="2.160.20.10">
    <property type="entry name" value="Single-stranded right-handed beta-helix, Pectin lyase-like"/>
    <property type="match status" value="1"/>
</dbReference>
<feature type="compositionally biased region" description="Low complexity" evidence="3">
    <location>
        <begin position="753"/>
        <end position="784"/>
    </location>
</feature>
<evidence type="ECO:0000259" key="4">
    <source>
        <dbReference type="PROSITE" id="PS50853"/>
    </source>
</evidence>
<dbReference type="CDD" id="cd23669">
    <property type="entry name" value="GH55_SacteLam55A-like"/>
    <property type="match status" value="1"/>
</dbReference>